<feature type="domain" description="TRPM SLOG" evidence="1">
    <location>
        <begin position="23"/>
        <end position="88"/>
    </location>
</feature>
<dbReference type="Proteomes" id="UP000271162">
    <property type="component" value="Unassembled WGS sequence"/>
</dbReference>
<dbReference type="PANTHER" id="PTHR13800:SF10">
    <property type="entry name" value="GTL-1"/>
    <property type="match status" value="1"/>
</dbReference>
<dbReference type="GO" id="GO:0030001">
    <property type="term" value="P:metal ion transport"/>
    <property type="evidence" value="ECO:0007669"/>
    <property type="project" value="TreeGrafter"/>
</dbReference>
<dbReference type="STRING" id="27835.A0A0N4XRR2"/>
<dbReference type="InterPro" id="IPR041491">
    <property type="entry name" value="TRPM_SLOG"/>
</dbReference>
<evidence type="ECO:0000313" key="2">
    <source>
        <dbReference type="EMBL" id="VDL68804.1"/>
    </source>
</evidence>
<protein>
    <submittedName>
        <fullName evidence="4">LSDAT_euk domain-containing protein</fullName>
    </submittedName>
</protein>
<dbReference type="WBParaSite" id="NBR_0000521401-mRNA-1">
    <property type="protein sequence ID" value="NBR_0000521401-mRNA-1"/>
    <property type="gene ID" value="NBR_0000521401"/>
</dbReference>
<dbReference type="Pfam" id="PF18139">
    <property type="entry name" value="LSDAT_euk"/>
    <property type="match status" value="1"/>
</dbReference>
<gene>
    <name evidence="2" type="ORF">NBR_LOCUS5215</name>
</gene>
<name>A0A0N4XRR2_NIPBR</name>
<evidence type="ECO:0000313" key="4">
    <source>
        <dbReference type="WBParaSite" id="NBR_0000521401-mRNA-1"/>
    </source>
</evidence>
<dbReference type="PANTHER" id="PTHR13800">
    <property type="entry name" value="TRANSIENT RECEPTOR POTENTIAL CATION CHANNEL, SUBFAMILY M, MEMBER 6"/>
    <property type="match status" value="1"/>
</dbReference>
<keyword evidence="3" id="KW-1185">Reference proteome</keyword>
<sequence length="96" mass="10464">MAGTVQKCSHGYNYSYLAIVSYSIPRIPVVVCDGSGRAADLLAFTHQAIGDDGKLSDSVRNQLVSLVEAVFNYDEKNAGRTVRQLVDCARQRNLVS</sequence>
<dbReference type="EMBL" id="UYSL01011910">
    <property type="protein sequence ID" value="VDL68804.1"/>
    <property type="molecule type" value="Genomic_DNA"/>
</dbReference>
<dbReference type="InterPro" id="IPR050927">
    <property type="entry name" value="TRPM"/>
</dbReference>
<organism evidence="4">
    <name type="scientific">Nippostrongylus brasiliensis</name>
    <name type="common">Rat hookworm</name>
    <dbReference type="NCBI Taxonomy" id="27835"/>
    <lineage>
        <taxon>Eukaryota</taxon>
        <taxon>Metazoa</taxon>
        <taxon>Ecdysozoa</taxon>
        <taxon>Nematoda</taxon>
        <taxon>Chromadorea</taxon>
        <taxon>Rhabditida</taxon>
        <taxon>Rhabditina</taxon>
        <taxon>Rhabditomorpha</taxon>
        <taxon>Strongyloidea</taxon>
        <taxon>Heligmosomidae</taxon>
        <taxon>Nippostrongylus</taxon>
    </lineage>
</organism>
<dbReference type="GO" id="GO:0005886">
    <property type="term" value="C:plasma membrane"/>
    <property type="evidence" value="ECO:0007669"/>
    <property type="project" value="TreeGrafter"/>
</dbReference>
<evidence type="ECO:0000259" key="1">
    <source>
        <dbReference type="Pfam" id="PF18139"/>
    </source>
</evidence>
<accession>A0A0N4XRR2</accession>
<evidence type="ECO:0000313" key="3">
    <source>
        <dbReference type="Proteomes" id="UP000271162"/>
    </source>
</evidence>
<proteinExistence type="predicted"/>
<reference evidence="2 3" key="2">
    <citation type="submission" date="2018-11" db="EMBL/GenBank/DDBJ databases">
        <authorList>
            <consortium name="Pathogen Informatics"/>
        </authorList>
    </citation>
    <scope>NUCLEOTIDE SEQUENCE [LARGE SCALE GENOMIC DNA]</scope>
</reference>
<dbReference type="GO" id="GO:0005261">
    <property type="term" value="F:monoatomic cation channel activity"/>
    <property type="evidence" value="ECO:0007669"/>
    <property type="project" value="TreeGrafter"/>
</dbReference>
<reference evidence="4" key="1">
    <citation type="submission" date="2017-02" db="UniProtKB">
        <authorList>
            <consortium name="WormBaseParasite"/>
        </authorList>
    </citation>
    <scope>IDENTIFICATION</scope>
</reference>
<dbReference type="AlphaFoldDB" id="A0A0N4XRR2"/>